<sequence length="75" mass="7938">MFKQCIESNEVQTLVNNTEVVPFAPEKIRYSDTGIAFDINGKPTGPARPRRAASAVGSAGYCPGAGHANWATTAK</sequence>
<dbReference type="EMBL" id="MAEM01000485">
    <property type="protein sequence ID" value="OBR98954.1"/>
    <property type="molecule type" value="Genomic_DNA"/>
</dbReference>
<protein>
    <submittedName>
        <fullName evidence="1">Uncharacterized protein</fullName>
    </submittedName>
</protein>
<reference evidence="1 2" key="1">
    <citation type="submission" date="2016-06" db="EMBL/GenBank/DDBJ databases">
        <authorList>
            <person name="Kjaerup R.B."/>
            <person name="Dalgaard T.S."/>
            <person name="Juul-Madsen H.R."/>
        </authorList>
    </citation>
    <scope>NUCLEOTIDE SEQUENCE [LARGE SCALE GENOMIC DNA]</scope>
    <source>
        <strain evidence="1 2">1245752.6</strain>
    </source>
</reference>
<dbReference type="AlphaFoldDB" id="A0A1A6B9F5"/>
<organism evidence="1 2">
    <name type="scientific">Mycobacterium gordonae</name>
    <dbReference type="NCBI Taxonomy" id="1778"/>
    <lineage>
        <taxon>Bacteria</taxon>
        <taxon>Bacillati</taxon>
        <taxon>Actinomycetota</taxon>
        <taxon>Actinomycetes</taxon>
        <taxon>Mycobacteriales</taxon>
        <taxon>Mycobacteriaceae</taxon>
        <taxon>Mycobacterium</taxon>
    </lineage>
</organism>
<name>A0A1A6B9F5_MYCGO</name>
<comment type="caution">
    <text evidence="1">The sequence shown here is derived from an EMBL/GenBank/DDBJ whole genome shotgun (WGS) entry which is preliminary data.</text>
</comment>
<proteinExistence type="predicted"/>
<evidence type="ECO:0000313" key="2">
    <source>
        <dbReference type="Proteomes" id="UP000093757"/>
    </source>
</evidence>
<gene>
    <name evidence="1" type="ORF">A9W98_32670</name>
</gene>
<evidence type="ECO:0000313" key="1">
    <source>
        <dbReference type="EMBL" id="OBR98954.1"/>
    </source>
</evidence>
<accession>A0A1A6B9F5</accession>
<dbReference type="Proteomes" id="UP000093757">
    <property type="component" value="Unassembled WGS sequence"/>
</dbReference>